<keyword evidence="7" id="KW-0812">Transmembrane</keyword>
<dbReference type="PANTHER" id="PTHR47870:SF1">
    <property type="entry name" value="CYTOCHROME C-TYPE BIOGENESIS PROTEIN CCMH"/>
    <property type="match status" value="1"/>
</dbReference>
<evidence type="ECO:0000256" key="6">
    <source>
        <dbReference type="ARBA" id="ARBA00023004"/>
    </source>
</evidence>
<dbReference type="GO" id="GO:0005886">
    <property type="term" value="C:plasma membrane"/>
    <property type="evidence" value="ECO:0007669"/>
    <property type="project" value="TreeGrafter"/>
</dbReference>
<dbReference type="PANTHER" id="PTHR47870">
    <property type="entry name" value="CYTOCHROME C-TYPE BIOGENESIS PROTEIN CCMH"/>
    <property type="match status" value="1"/>
</dbReference>
<accession>A0A917MML8</accession>
<reference evidence="9" key="1">
    <citation type="journal article" date="2014" name="Int. J. Syst. Evol. Microbiol.">
        <title>Complete genome sequence of Corynebacterium casei LMG S-19264T (=DSM 44701T), isolated from a smear-ripened cheese.</title>
        <authorList>
            <consortium name="US DOE Joint Genome Institute (JGI-PGF)"/>
            <person name="Walter F."/>
            <person name="Albersmeier A."/>
            <person name="Kalinowski J."/>
            <person name="Ruckert C."/>
        </authorList>
    </citation>
    <scope>NUCLEOTIDE SEQUENCE</scope>
    <source>
        <strain evidence="9">CGMCC 1.15794</strain>
    </source>
</reference>
<feature type="transmembrane region" description="Helical" evidence="7">
    <location>
        <begin position="21"/>
        <end position="43"/>
    </location>
</feature>
<dbReference type="InterPro" id="IPR038297">
    <property type="entry name" value="CcmH/CycL/NrfF/Ccl2_sf"/>
</dbReference>
<dbReference type="InterPro" id="IPR011990">
    <property type="entry name" value="TPR-like_helical_dom_sf"/>
</dbReference>
<comment type="caution">
    <text evidence="9">The sequence shown here is derived from an EMBL/GenBank/DDBJ whole genome shotgun (WGS) entry which is preliminary data.</text>
</comment>
<dbReference type="Gene3D" id="1.10.8.640">
    <property type="entry name" value="Cytochrome C biogenesis protein"/>
    <property type="match status" value="1"/>
</dbReference>
<evidence type="ECO:0000256" key="5">
    <source>
        <dbReference type="ARBA" id="ARBA00022748"/>
    </source>
</evidence>
<dbReference type="Pfam" id="PF03918">
    <property type="entry name" value="CcmH"/>
    <property type="match status" value="1"/>
</dbReference>
<dbReference type="Gene3D" id="2.60.40.420">
    <property type="entry name" value="Cupredoxins - blue copper proteins"/>
    <property type="match status" value="1"/>
</dbReference>
<dbReference type="SUPFAM" id="SSF49503">
    <property type="entry name" value="Cupredoxins"/>
    <property type="match status" value="1"/>
</dbReference>
<feature type="domain" description="CcmH/CycL/Ccl2/NrfF N-terminal" evidence="8">
    <location>
        <begin position="47"/>
        <end position="147"/>
    </location>
</feature>
<keyword evidence="3 7" id="KW-0479">Metal-binding</keyword>
<keyword evidence="2 7" id="KW-0349">Heme</keyword>
<keyword evidence="10" id="KW-1185">Reference proteome</keyword>
<name>A0A917MML8_9MICO</name>
<dbReference type="AlphaFoldDB" id="A0A917MML8"/>
<dbReference type="GO" id="GO:0046872">
    <property type="term" value="F:metal ion binding"/>
    <property type="evidence" value="ECO:0007669"/>
    <property type="project" value="UniProtKB-KW"/>
</dbReference>
<gene>
    <name evidence="9" type="ORF">GCM10010921_25170</name>
</gene>
<comment type="caution">
    <text evidence="7">Lacks conserved residue(s) required for the propagation of feature annotation.</text>
</comment>
<sequence length="424" mass="43535">MSGVGAGARGGRRRSGGRDGWATRTALIAAAAIALACLAWVAVSPGTATPEAAARAVSETLRCPTCLGESVADSTSPVAVAMREEVERQVEAGRDADAVRGWFAERYGDEVLLAPPPRGAGWIAWAAPVAIGGIAVALLAAGARGGRRGRAVAIAVAAVLLCAAGAAAAGALREARPAAPDTAAATSPEVLREAVDRSPGDAGLRIALGMAQAHQGSLTEAAAELEAAWRLRPGDAQTGFLLADVLLRDGQLAAAGRTLDEVLAGDPHHGPALLLRGTMLWRDGDERAARLLERFVELHPEDPAASEARALLSAPRTAAGAGGAGQRSAPDRSELRVGLIEWAVEVDADSVRAGEVTVVVTNAGASAHRLVVEGVAGHWETPLLHPGESHELTIRTEEGETLTMGCSVRGHEAHGPRELVRVTR</sequence>
<dbReference type="RefSeq" id="WP_188756654.1">
    <property type="nucleotide sequence ID" value="NZ_BMJY01000013.1"/>
</dbReference>
<dbReference type="InterPro" id="IPR008972">
    <property type="entry name" value="Cupredoxin"/>
</dbReference>
<keyword evidence="7" id="KW-0472">Membrane</keyword>
<comment type="similarity">
    <text evidence="1 7">Belongs to the CcmH/CycL/Ccl2/NrfF family.</text>
</comment>
<evidence type="ECO:0000259" key="8">
    <source>
        <dbReference type="Pfam" id="PF03918"/>
    </source>
</evidence>
<dbReference type="Gene3D" id="1.25.40.10">
    <property type="entry name" value="Tetratricopeptide repeat domain"/>
    <property type="match status" value="1"/>
</dbReference>
<evidence type="ECO:0000256" key="4">
    <source>
        <dbReference type="ARBA" id="ARBA00022729"/>
    </source>
</evidence>
<keyword evidence="6 7" id="KW-0408">Iron</keyword>
<evidence type="ECO:0000256" key="3">
    <source>
        <dbReference type="ARBA" id="ARBA00022723"/>
    </source>
</evidence>
<dbReference type="Proteomes" id="UP000657592">
    <property type="component" value="Unassembled WGS sequence"/>
</dbReference>
<dbReference type="GO" id="GO:0017004">
    <property type="term" value="P:cytochrome complex assembly"/>
    <property type="evidence" value="ECO:0007669"/>
    <property type="project" value="UniProtKB-KW"/>
</dbReference>
<dbReference type="SUPFAM" id="SSF48452">
    <property type="entry name" value="TPR-like"/>
    <property type="match status" value="1"/>
</dbReference>
<dbReference type="CDD" id="cd16378">
    <property type="entry name" value="CcmH_N"/>
    <property type="match status" value="1"/>
</dbReference>
<dbReference type="InterPro" id="IPR051263">
    <property type="entry name" value="C-type_cytochrome_biogenesis"/>
</dbReference>
<dbReference type="InterPro" id="IPR005616">
    <property type="entry name" value="CcmH/CycL/Ccl2/NrfF_N"/>
</dbReference>
<keyword evidence="5" id="KW-0201">Cytochrome c-type biogenesis</keyword>
<feature type="transmembrane region" description="Helical" evidence="7">
    <location>
        <begin position="122"/>
        <end position="140"/>
    </location>
</feature>
<dbReference type="Pfam" id="PF14559">
    <property type="entry name" value="TPR_19"/>
    <property type="match status" value="1"/>
</dbReference>
<evidence type="ECO:0000313" key="10">
    <source>
        <dbReference type="Proteomes" id="UP000657592"/>
    </source>
</evidence>
<keyword evidence="7" id="KW-1133">Transmembrane helix</keyword>
<proteinExistence type="inferred from homology"/>
<dbReference type="EMBL" id="BMJY01000013">
    <property type="protein sequence ID" value="GGH48013.1"/>
    <property type="molecule type" value="Genomic_DNA"/>
</dbReference>
<evidence type="ECO:0000256" key="7">
    <source>
        <dbReference type="RuleBase" id="RU364112"/>
    </source>
</evidence>
<evidence type="ECO:0000256" key="2">
    <source>
        <dbReference type="ARBA" id="ARBA00022617"/>
    </source>
</evidence>
<evidence type="ECO:0000256" key="1">
    <source>
        <dbReference type="ARBA" id="ARBA00010342"/>
    </source>
</evidence>
<keyword evidence="4 7" id="KW-0732">Signal</keyword>
<protein>
    <recommendedName>
        <fullName evidence="7">Cytochrome c-type biogenesis protein</fullName>
    </recommendedName>
</protein>
<evidence type="ECO:0000313" key="9">
    <source>
        <dbReference type="EMBL" id="GGH48013.1"/>
    </source>
</evidence>
<organism evidence="9 10">
    <name type="scientific">Microbacterium album</name>
    <dbReference type="NCBI Taxonomy" id="2053191"/>
    <lineage>
        <taxon>Bacteria</taxon>
        <taxon>Bacillati</taxon>
        <taxon>Actinomycetota</taxon>
        <taxon>Actinomycetes</taxon>
        <taxon>Micrococcales</taxon>
        <taxon>Microbacteriaceae</taxon>
        <taxon>Microbacterium</taxon>
    </lineage>
</organism>
<reference evidence="9" key="2">
    <citation type="submission" date="2020-09" db="EMBL/GenBank/DDBJ databases">
        <authorList>
            <person name="Sun Q."/>
            <person name="Zhou Y."/>
        </authorList>
    </citation>
    <scope>NUCLEOTIDE SEQUENCE</scope>
    <source>
        <strain evidence="9">CGMCC 1.15794</strain>
    </source>
</reference>
<feature type="transmembrane region" description="Helical" evidence="7">
    <location>
        <begin position="152"/>
        <end position="172"/>
    </location>
</feature>
<comment type="function">
    <text evidence="7">Possible subunit of a heme lyase.</text>
</comment>